<protein>
    <submittedName>
        <fullName evidence="2">NERD domain-containing protein</fullName>
    </submittedName>
</protein>
<dbReference type="InterPro" id="IPR011528">
    <property type="entry name" value="NERD"/>
</dbReference>
<dbReference type="RefSeq" id="WP_133443646.1">
    <property type="nucleotide sequence ID" value="NZ_SCWB01000007.1"/>
</dbReference>
<gene>
    <name evidence="2" type="ORF">ERX29_05235</name>
</gene>
<dbReference type="Proteomes" id="UP000294802">
    <property type="component" value="Unassembled WGS sequence"/>
</dbReference>
<feature type="domain" description="NERD" evidence="1">
    <location>
        <begin position="38"/>
        <end position="138"/>
    </location>
</feature>
<proteinExistence type="predicted"/>
<evidence type="ECO:0000313" key="3">
    <source>
        <dbReference type="Proteomes" id="UP000294802"/>
    </source>
</evidence>
<name>A0A4R6BUT3_9STAP</name>
<accession>A0A4R6BUT3</accession>
<evidence type="ECO:0000259" key="1">
    <source>
        <dbReference type="Pfam" id="PF08378"/>
    </source>
</evidence>
<evidence type="ECO:0000313" key="2">
    <source>
        <dbReference type="EMBL" id="TDM11996.1"/>
    </source>
</evidence>
<organism evidence="2 3">
    <name type="scientific">Macrococcus lamae</name>
    <dbReference type="NCBI Taxonomy" id="198484"/>
    <lineage>
        <taxon>Bacteria</taxon>
        <taxon>Bacillati</taxon>
        <taxon>Bacillota</taxon>
        <taxon>Bacilli</taxon>
        <taxon>Bacillales</taxon>
        <taxon>Staphylococcaceae</taxon>
        <taxon>Macrococcus</taxon>
    </lineage>
</organism>
<sequence length="297" mass="34997">MLLKQADYPLKLAYYDAMNGRYSLSDQQDRDYSTSRYGYSGEQQFVKMTAGYSHAVKLWDITLSFKSSAQYDVLVIHQRKICHYDIKNFKGNYYFKDSQLFSHYDNIITNPELQLDKAHHLLNEVAARHGYEVESYIVNINTDFHLKGIYNEKKWLFRGQLLHHLKRYQSFNRNYEDNIEMGKYLMNNHQPFIHLNQPIMTDFSLMQPGVKCQQCMAMLNLSERSHKKVSCPTCGKVYWLNEVVTSSVKELYYLKNKPITLSETLKWCDGVSRATVSRILNQHFKKDGHTKGAKYYL</sequence>
<dbReference type="AlphaFoldDB" id="A0A4R6BUT3"/>
<keyword evidence="3" id="KW-1185">Reference proteome</keyword>
<reference evidence="2 3" key="1">
    <citation type="submission" date="2019-01" db="EMBL/GenBank/DDBJ databases">
        <title>Draft genome sequences of the type strains of six Macrococcus species.</title>
        <authorList>
            <person name="Mazhar S."/>
            <person name="Altermann E."/>
            <person name="Hill C."/>
            <person name="Mcauliffe O."/>
        </authorList>
    </citation>
    <scope>NUCLEOTIDE SEQUENCE [LARGE SCALE GENOMIC DNA]</scope>
    <source>
        <strain evidence="2 3">CCM4815</strain>
    </source>
</reference>
<comment type="caution">
    <text evidence="2">The sequence shown here is derived from an EMBL/GenBank/DDBJ whole genome shotgun (WGS) entry which is preliminary data.</text>
</comment>
<dbReference type="OrthoDB" id="2417069at2"/>
<dbReference type="EMBL" id="SCWB01000007">
    <property type="protein sequence ID" value="TDM11996.1"/>
    <property type="molecule type" value="Genomic_DNA"/>
</dbReference>
<dbReference type="Pfam" id="PF08378">
    <property type="entry name" value="NERD"/>
    <property type="match status" value="1"/>
</dbReference>